<feature type="transmembrane region" description="Helical" evidence="1">
    <location>
        <begin position="14"/>
        <end position="36"/>
    </location>
</feature>
<proteinExistence type="predicted"/>
<name>A0ABT8Y9H6_9SPHN</name>
<evidence type="ECO:0000259" key="2">
    <source>
        <dbReference type="Pfam" id="PF13472"/>
    </source>
</evidence>
<keyword evidence="4" id="KW-1185">Reference proteome</keyword>
<dbReference type="RefSeq" id="WP_303542630.1">
    <property type="nucleotide sequence ID" value="NZ_JAUOTP010000004.1"/>
</dbReference>
<sequence length="237" mass="25480">MALLADRDTGRLPLFWIFVALMIAAVGVVSTLTAYYRSAGYGLLSRVIHEFRPYEPIDNPNYTVMADLFRGQTEVAPVTMLGDSLISYARWEHLLGGIKPDNHGIPGDTTDGVLRRIRAGERLGRTVVLLVGVNDIAAGIGESQTTANLDSILHALGGKRVILASTPLTTMPKTNQAMAPIVAHEQHMCAAGGCVFVDLNALIGRQGALDPDLTKDGVHLNWKGYQRIAPALSRAIG</sequence>
<dbReference type="InterPro" id="IPR036514">
    <property type="entry name" value="SGNH_hydro_sf"/>
</dbReference>
<reference evidence="3" key="1">
    <citation type="submission" date="2023-07" db="EMBL/GenBank/DDBJ databases">
        <authorList>
            <person name="Kim M."/>
        </authorList>
    </citation>
    <scope>NUCLEOTIDE SEQUENCE</scope>
    <source>
        <strain evidence="3">BIUV-7</strain>
    </source>
</reference>
<keyword evidence="1" id="KW-0472">Membrane</keyword>
<accession>A0ABT8Y9H6</accession>
<gene>
    <name evidence="3" type="ORF">Q4F19_11375</name>
</gene>
<dbReference type="InterPro" id="IPR013830">
    <property type="entry name" value="SGNH_hydro"/>
</dbReference>
<organism evidence="3 4">
    <name type="scientific">Sphingomonas natans</name>
    <dbReference type="NCBI Taxonomy" id="3063330"/>
    <lineage>
        <taxon>Bacteria</taxon>
        <taxon>Pseudomonadati</taxon>
        <taxon>Pseudomonadota</taxon>
        <taxon>Alphaproteobacteria</taxon>
        <taxon>Sphingomonadales</taxon>
        <taxon>Sphingomonadaceae</taxon>
        <taxon>Sphingomonas</taxon>
    </lineage>
</organism>
<dbReference type="Proteomes" id="UP001169764">
    <property type="component" value="Unassembled WGS sequence"/>
</dbReference>
<evidence type="ECO:0000313" key="3">
    <source>
        <dbReference type="EMBL" id="MDO6414982.1"/>
    </source>
</evidence>
<feature type="domain" description="SGNH hydrolase-type esterase" evidence="2">
    <location>
        <begin position="87"/>
        <end position="227"/>
    </location>
</feature>
<dbReference type="Gene3D" id="3.40.50.1110">
    <property type="entry name" value="SGNH hydrolase"/>
    <property type="match status" value="1"/>
</dbReference>
<keyword evidence="1" id="KW-0812">Transmembrane</keyword>
<evidence type="ECO:0000313" key="4">
    <source>
        <dbReference type="Proteomes" id="UP001169764"/>
    </source>
</evidence>
<comment type="caution">
    <text evidence="3">The sequence shown here is derived from an EMBL/GenBank/DDBJ whole genome shotgun (WGS) entry which is preliminary data.</text>
</comment>
<protein>
    <submittedName>
        <fullName evidence="3">GDSL-type esterase/lipase family protein</fullName>
    </submittedName>
</protein>
<dbReference type="Pfam" id="PF13472">
    <property type="entry name" value="Lipase_GDSL_2"/>
    <property type="match status" value="1"/>
</dbReference>
<keyword evidence="1" id="KW-1133">Transmembrane helix</keyword>
<evidence type="ECO:0000256" key="1">
    <source>
        <dbReference type="SAM" id="Phobius"/>
    </source>
</evidence>
<dbReference type="EMBL" id="JAUOTP010000004">
    <property type="protein sequence ID" value="MDO6414982.1"/>
    <property type="molecule type" value="Genomic_DNA"/>
</dbReference>
<dbReference type="SUPFAM" id="SSF52266">
    <property type="entry name" value="SGNH hydrolase"/>
    <property type="match status" value="1"/>
</dbReference>